<dbReference type="PANTHER" id="PTHR47324">
    <property type="entry name" value="PROTEIN IRG-7-RELATED"/>
    <property type="match status" value="1"/>
</dbReference>
<dbReference type="PROSITE" id="PS50041">
    <property type="entry name" value="C_TYPE_LECTIN_2"/>
    <property type="match status" value="1"/>
</dbReference>
<evidence type="ECO:0000313" key="3">
    <source>
        <dbReference type="Proteomes" id="UP001432322"/>
    </source>
</evidence>
<dbReference type="Proteomes" id="UP001432322">
    <property type="component" value="Unassembled WGS sequence"/>
</dbReference>
<gene>
    <name evidence="2" type="ORF">PFISCL1PPCAC_9777</name>
</gene>
<feature type="non-terminal residue" evidence="2">
    <location>
        <position position="478"/>
    </location>
</feature>
<dbReference type="EMBL" id="BTSY01000003">
    <property type="protein sequence ID" value="GMT18480.1"/>
    <property type="molecule type" value="Genomic_DNA"/>
</dbReference>
<reference evidence="2" key="1">
    <citation type="submission" date="2023-10" db="EMBL/GenBank/DDBJ databases">
        <title>Genome assembly of Pristionchus species.</title>
        <authorList>
            <person name="Yoshida K."/>
            <person name="Sommer R.J."/>
        </authorList>
    </citation>
    <scope>NUCLEOTIDE SEQUENCE</scope>
    <source>
        <strain evidence="2">RS5133</strain>
    </source>
</reference>
<feature type="non-terminal residue" evidence="2">
    <location>
        <position position="1"/>
    </location>
</feature>
<name>A0AAV5VKK6_9BILA</name>
<evidence type="ECO:0000313" key="2">
    <source>
        <dbReference type="EMBL" id="GMT18480.1"/>
    </source>
</evidence>
<dbReference type="Gene3D" id="3.10.100.10">
    <property type="entry name" value="Mannose-Binding Protein A, subunit A"/>
    <property type="match status" value="1"/>
</dbReference>
<dbReference type="SUPFAM" id="SSF56436">
    <property type="entry name" value="C-type lectin-like"/>
    <property type="match status" value="1"/>
</dbReference>
<dbReference type="InterPro" id="IPR001304">
    <property type="entry name" value="C-type_lectin-like"/>
</dbReference>
<organism evidence="2 3">
    <name type="scientific">Pristionchus fissidentatus</name>
    <dbReference type="NCBI Taxonomy" id="1538716"/>
    <lineage>
        <taxon>Eukaryota</taxon>
        <taxon>Metazoa</taxon>
        <taxon>Ecdysozoa</taxon>
        <taxon>Nematoda</taxon>
        <taxon>Chromadorea</taxon>
        <taxon>Rhabditida</taxon>
        <taxon>Rhabditina</taxon>
        <taxon>Diplogasteromorpha</taxon>
        <taxon>Diplogasteroidea</taxon>
        <taxon>Neodiplogasteridae</taxon>
        <taxon>Pristionchus</taxon>
    </lineage>
</organism>
<accession>A0AAV5VKK6</accession>
<dbReference type="CDD" id="cd00037">
    <property type="entry name" value="CLECT"/>
    <property type="match status" value="1"/>
</dbReference>
<evidence type="ECO:0000259" key="1">
    <source>
        <dbReference type="PROSITE" id="PS50041"/>
    </source>
</evidence>
<proteinExistence type="predicted"/>
<dbReference type="PANTHER" id="PTHR47324:SF1">
    <property type="entry name" value="EGF-LIKE DOMAIN-CONTAINING PROTEIN-RELATED"/>
    <property type="match status" value="1"/>
</dbReference>
<dbReference type="InterPro" id="IPR016187">
    <property type="entry name" value="CTDL_fold"/>
</dbReference>
<comment type="caution">
    <text evidence="2">The sequence shown here is derived from an EMBL/GenBank/DDBJ whole genome shotgun (WGS) entry which is preliminary data.</text>
</comment>
<feature type="domain" description="C-type lectin" evidence="1">
    <location>
        <begin position="250"/>
        <end position="358"/>
    </location>
</feature>
<dbReference type="InterPro" id="IPR053295">
    <property type="entry name" value="Innate_immunity_reg"/>
</dbReference>
<dbReference type="AlphaFoldDB" id="A0AAV5VKK6"/>
<protein>
    <recommendedName>
        <fullName evidence="1">C-type lectin domain-containing protein</fullName>
    </recommendedName>
</protein>
<dbReference type="InterPro" id="IPR016186">
    <property type="entry name" value="C-type_lectin-like/link_sf"/>
</dbReference>
<keyword evidence="3" id="KW-1185">Reference proteome</keyword>
<sequence length="478" mass="53542">LFNDNSGLLASIKQFVRDVSYYDGRFITGIRLITFGTAAQYVHSQDFQWSEVDKFVNELSNLAPDTICTLPLDGVLTQVKNQLDMLPRRSIVNMFTFQPTFNDITDAVFDVFISNGLMANIITDSSITTSCFPTSGSFDSYRRLARHTNGHYLDGFTARSFMQLLPRLYKSSVVLLPAVMDGEYFTNEKIQIDPAAQSIIVYLYNDSAITPTADISGNTPYISFSLEGTRNGISVLHNRGRGDWMSYSGMEGYYYQVLQEKKNWQEAVDNCTVGGGTVADFENHKICPQGAPYYWLPVRLNTVTGDWEAHYRSGLVVPILNPNWGKVPTPYEECAVFDCSTKTWSGAVCTADYEVLCQKGVFDPDKLEQEPNDQIRNVAQFEIRPLFSSHSDAWYSVRVQSNRFFDYKLSDGNGPDATEIHSGLTRVRMGTIWNGSADIDYLLPARLVSVVSQSVIVRSPLEKNTCPSFKTESGPLGC</sequence>